<dbReference type="EMBL" id="CP021358">
    <property type="protein sequence ID" value="ART64628.1"/>
    <property type="molecule type" value="Genomic_DNA"/>
</dbReference>
<dbReference type="InterPro" id="IPR004710">
    <property type="entry name" value="Bilac:Na_transpt"/>
</dbReference>
<dbReference type="Proteomes" id="UP000194457">
    <property type="component" value="Chromosome"/>
</dbReference>
<sequence>MSRFIYFVEAHLVWFVMAVAGVGLFFPATGIMLESAIGPLLALLMLIISLTFDAHAVRIVFRKPSRQLLALGLVYGPMSIAGWLTGRLFFGSGSLAAGQTLLGTLPTDVSSPLLVLMARGNVALAAVFNAVNTALCPFIVPFLFLWLTGIQLDVPLGSIILELTLIVLVPTIIGVSLRTRFTTFFAWHDSAYAGIGSILYLLILLAMVGPNATTIIGYGWYAFVIAGVALCLNLIGYLVGMASRLLTSDRKEIITYLFTVSKKEFSIAAAFVAASGLPSEIAIPAAFFAVIQMITSPIAAKILVRH</sequence>
<dbReference type="KEGG" id="kma:B9H00_06760"/>
<dbReference type="InterPro" id="IPR016833">
    <property type="entry name" value="Put_Na-Bile_cotransptr"/>
</dbReference>
<dbReference type="InterPro" id="IPR038770">
    <property type="entry name" value="Na+/solute_symporter_sf"/>
</dbReference>
<evidence type="ECO:0000313" key="2">
    <source>
        <dbReference type="Proteomes" id="UP000194457"/>
    </source>
</evidence>
<protein>
    <submittedName>
        <fullName evidence="1">Bile acid:sodium symporter</fullName>
    </submittedName>
</protein>
<organism evidence="1 2">
    <name type="scientific">Kushneria marisflavi</name>
    <dbReference type="NCBI Taxonomy" id="157779"/>
    <lineage>
        <taxon>Bacteria</taxon>
        <taxon>Pseudomonadati</taxon>
        <taxon>Pseudomonadota</taxon>
        <taxon>Gammaproteobacteria</taxon>
        <taxon>Oceanospirillales</taxon>
        <taxon>Halomonadaceae</taxon>
        <taxon>Kushneria</taxon>
    </lineage>
</organism>
<proteinExistence type="predicted"/>
<evidence type="ECO:0000313" key="1">
    <source>
        <dbReference type="EMBL" id="ART64628.1"/>
    </source>
</evidence>
<dbReference type="AlphaFoldDB" id="A0A240UT31"/>
<name>A0A240UT31_9GAMM</name>
<reference evidence="1 2" key="1">
    <citation type="submission" date="2017-05" db="EMBL/GenBank/DDBJ databases">
        <authorList>
            <person name="Song R."/>
            <person name="Chenine A.L."/>
            <person name="Ruprecht R.M."/>
        </authorList>
    </citation>
    <scope>NUCLEOTIDE SEQUENCE [LARGE SCALE GENOMIC DNA]</scope>
    <source>
        <strain evidence="1">SW32</strain>
    </source>
</reference>
<dbReference type="OrthoDB" id="5244178at2"/>
<keyword evidence="2" id="KW-1185">Reference proteome</keyword>
<dbReference type="Pfam" id="PF13593">
    <property type="entry name" value="SBF_like"/>
    <property type="match status" value="1"/>
</dbReference>
<dbReference type="PANTHER" id="PTHR10361:SF28">
    <property type="entry name" value="P3 PROTEIN-RELATED"/>
    <property type="match status" value="1"/>
</dbReference>
<gene>
    <name evidence="1" type="ORF">B9H00_06760</name>
</gene>
<dbReference type="Gene3D" id="1.20.1530.20">
    <property type="match status" value="1"/>
</dbReference>
<accession>A0A240UT31</accession>
<dbReference type="PANTHER" id="PTHR10361">
    <property type="entry name" value="SODIUM-BILE ACID COTRANSPORTER"/>
    <property type="match status" value="1"/>
</dbReference>